<gene>
    <name evidence="1" type="ORF">CDD82_4016</name>
</gene>
<reference evidence="1 2" key="1">
    <citation type="submission" date="2017-06" db="EMBL/GenBank/DDBJ databases">
        <title>Ant-infecting Ophiocordyceps genomes reveal a high diversity of potential behavioral manipulation genes and a possible major role for enterotoxins.</title>
        <authorList>
            <person name="De Bekker C."/>
            <person name="Evans H.C."/>
            <person name="Brachmann A."/>
            <person name="Hughes D.P."/>
        </authorList>
    </citation>
    <scope>NUCLEOTIDE SEQUENCE [LARGE SCALE GENOMIC DNA]</scope>
    <source>
        <strain evidence="1 2">1348a</strain>
    </source>
</reference>
<comment type="caution">
    <text evidence="1">The sequence shown here is derived from an EMBL/GenBank/DDBJ whole genome shotgun (WGS) entry which is preliminary data.</text>
</comment>
<evidence type="ECO:0000313" key="1">
    <source>
        <dbReference type="EMBL" id="PHH83001.1"/>
    </source>
</evidence>
<keyword evidence="2" id="KW-1185">Reference proteome</keyword>
<dbReference type="AlphaFoldDB" id="A0A2C5ZUH4"/>
<name>A0A2C5ZUH4_9HYPO</name>
<protein>
    <submittedName>
        <fullName evidence="1">Uncharacterized protein</fullName>
    </submittedName>
</protein>
<sequence>MCRRKGLENSSSQPLQKIFVMRPSPDGKWLPSPSKPIGFCRGPDLGALEKAYLHRCAHVPVFHLSKRSPLEPPTANGKLGFPLVGLSLADDAPQVTAVPCPTLSSITAAPPATEHVEPILDIILDMTECSRIGSHPRPLLVASKII</sequence>
<organism evidence="1 2">
    <name type="scientific">Ophiocordyceps australis</name>
    <dbReference type="NCBI Taxonomy" id="1399860"/>
    <lineage>
        <taxon>Eukaryota</taxon>
        <taxon>Fungi</taxon>
        <taxon>Dikarya</taxon>
        <taxon>Ascomycota</taxon>
        <taxon>Pezizomycotina</taxon>
        <taxon>Sordariomycetes</taxon>
        <taxon>Hypocreomycetidae</taxon>
        <taxon>Hypocreales</taxon>
        <taxon>Ophiocordycipitaceae</taxon>
        <taxon>Ophiocordyceps</taxon>
    </lineage>
</organism>
<evidence type="ECO:0000313" key="2">
    <source>
        <dbReference type="Proteomes" id="UP000224854"/>
    </source>
</evidence>
<proteinExistence type="predicted"/>
<accession>A0A2C5ZUH4</accession>
<dbReference type="Proteomes" id="UP000224854">
    <property type="component" value="Unassembled WGS sequence"/>
</dbReference>
<dbReference type="EMBL" id="NJEU01000032">
    <property type="protein sequence ID" value="PHH83001.1"/>
    <property type="molecule type" value="Genomic_DNA"/>
</dbReference>